<dbReference type="EMBL" id="RCHS01002147">
    <property type="protein sequence ID" value="RMX49370.1"/>
    <property type="molecule type" value="Genomic_DNA"/>
</dbReference>
<dbReference type="Proteomes" id="UP000275408">
    <property type="component" value="Unassembled WGS sequence"/>
</dbReference>
<dbReference type="Gene3D" id="1.10.150.50">
    <property type="entry name" value="Transcription Factor, Ets-1"/>
    <property type="match status" value="1"/>
</dbReference>
<dbReference type="Pfam" id="PF04326">
    <property type="entry name" value="SLFN_AlbA_2"/>
    <property type="match status" value="1"/>
</dbReference>
<evidence type="ECO:0000259" key="2">
    <source>
        <dbReference type="Pfam" id="PF04326"/>
    </source>
</evidence>
<name>A0A3M6U6S1_POCDA</name>
<dbReference type="STRING" id="46731.A0A3M6U6S1"/>
<organism evidence="3 4">
    <name type="scientific">Pocillopora damicornis</name>
    <name type="common">Cauliflower coral</name>
    <name type="synonym">Millepora damicornis</name>
    <dbReference type="NCBI Taxonomy" id="46731"/>
    <lineage>
        <taxon>Eukaryota</taxon>
        <taxon>Metazoa</taxon>
        <taxon>Cnidaria</taxon>
        <taxon>Anthozoa</taxon>
        <taxon>Hexacorallia</taxon>
        <taxon>Scleractinia</taxon>
        <taxon>Astrocoeniina</taxon>
        <taxon>Pocilloporidae</taxon>
        <taxon>Pocillopora</taxon>
    </lineage>
</organism>
<comment type="caution">
    <text evidence="3">The sequence shown here is derived from an EMBL/GenBank/DDBJ whole genome shotgun (WGS) entry which is preliminary data.</text>
</comment>
<proteinExistence type="predicted"/>
<evidence type="ECO:0000313" key="4">
    <source>
        <dbReference type="Proteomes" id="UP000275408"/>
    </source>
</evidence>
<keyword evidence="4" id="KW-1185">Reference proteome</keyword>
<evidence type="ECO:0000313" key="3">
    <source>
        <dbReference type="EMBL" id="RMX49370.1"/>
    </source>
</evidence>
<accession>A0A3M6U6S1</accession>
<dbReference type="InterPro" id="IPR038461">
    <property type="entry name" value="Schlafen_AlbA_2_dom_sf"/>
</dbReference>
<sequence length="1737" mass="198223">MEEASRQLTEWTVDEVSKRVREKFNDNVAKKFEEQKIDGNALKLLAREGNTTQYAACGLTTVGAPSSHLPWKIMEKAKKFICACLNGDRKGVIYFGVEDNQREGSKFRHGEITGLDVEDIKDDITKAFQDLLNNHIKSDGGPLQKGGEQDCVNLYFVPVKSEGNKVDPYVIEIEVSRDWRFCKDNVYYSKRWIEKKTTDEKKDANGKKGLHDLFKVKDELDDVAIRTNGASACVKQDEVRWQVREPLKTKFDEWKRETSGASDLTVGQRPDDADFQRFIPIVKDRLYDLDFKQYHYVLIANKVPPKYRGTPHLSFLQNIPWMAVFDLFDPASKKDGLHFICNEMNDAPRANITTLDDFKDFSPDWIDDKNCTLFTKGTTWIFQPQNLQDKEWITCSAKYYFFHALSALKQYSPLKRLIVVILGLGENAITEMADISESCFTILGGDVAKKCVTIIIENEPVLDALMKASKPALQKRLRDCSISNISWELLKEIVRMMVGPAEFQEKGATTILPFITGPIEVLNKIIHSWEDLEIYCPNPRLTNSTEEIEKARETFYKGGQVSQVNLLHNHSIQRTHEEELIQKIEQAVNSLKASARDSCSVRTITLLFEPGSGATTLCRRILWSKRKDYRCAVIKSISKTTTDFQISKFQAFGYDEPHSISPPALILSDNFPEIDTQGLSERLQERGTKCVMIATYPVGKTGADTTSDSKPLGQLDEDEMILVKDILINVTNDKGRRREAEEVLERERRFIWLGLELFGREYVKIEERVRNHIQSILSTLGDSRETHERLLHFCCFLHFYSNGADILPHSVLVDFLQEESVETDSECAQVSYIHDKFGGLILNEFNETYGYHGWRPAHSLVSEFVKSQMNGKEIAEQLLEHADRGKAYVNKYLKQQLFQILLHRERVSNEATIPHEEDVAEDEMSTSIETEEQGSYYVRTRYSPLILEILGGEDGNRRTLDLLITVCQKARKTEYKAFAWQYLARFIGYEMRFKNFDGEDTLHSRLFDEMNLNREGGAMQSMPETGIQAAHVAIDIAINLQPKYRNHYTTKGALYILRLRDLKAESGHDLEALMHDVIDIGRKALEVYDHAIPGKHGHNLYSVIGKIQVIVLLLKIVKSLPCFYLENNSYTRYLEGGKIPTGMADVLLQEDHSFIQSLGQITLDTLNELFQDVKYKLLTTCDENETRRLSCTNVRACKLRREFYEITEFDRSEMMDTQEELSSQSKEAALHHRQVVHVSNVLSYSGESGVTVQDVLFRENETSYSAWCNLDDETVLRIYNLLKQVFQRGRGNHDDMVIFCRACLRLQQTKVPVDELESVVQKWVKRNPDSEWVHLFNYMIHFPIPNGSLATNTSEASKSVEKCWRNVRQRRGMGARKSATEYFLGNGMGLSAIVSRQQFPELEKKLESKTDFWRSKEVSETLLRVRGQKKSKGIITYHGIQLHFDDSLYPRESKDDLWFYVGFSVAGPYGFDPIDKDTYNSIMNRKQGKRRTPHSSMRKSKFGGNAAKSVVPSRRKNQKVNQLRRIPANVEAHTSFQDGKKLPRELASCPSGSEIYSQSANEALDLPLAASNESPKSGMMGASTGTHKDGANTTQICTYATVVKQTAAKTQAQGLKPSQLPGRQTLVPQKGGSWKAVEGTQGGVTQEFQPTHVDQEGRLHHGFKVLGAFKSVECRIHKGPRSLLSDIDDCSFAHSWKGDTRQFVCIMCTRERKCCRQKEEHKKFIWDLGPYLNENGT</sequence>
<evidence type="ECO:0000256" key="1">
    <source>
        <dbReference type="SAM" id="MobiDB-lite"/>
    </source>
</evidence>
<dbReference type="GO" id="GO:0005737">
    <property type="term" value="C:cytoplasm"/>
    <property type="evidence" value="ECO:0007669"/>
    <property type="project" value="TreeGrafter"/>
</dbReference>
<gene>
    <name evidence="3" type="ORF">pdam_00014778</name>
</gene>
<dbReference type="PANTHER" id="PTHR16155:SF19">
    <property type="entry name" value="DED DOMAIN-CONTAINING PROTEIN"/>
    <property type="match status" value="1"/>
</dbReference>
<dbReference type="InterPro" id="IPR013761">
    <property type="entry name" value="SAM/pointed_sf"/>
</dbReference>
<feature type="region of interest" description="Disordered" evidence="1">
    <location>
        <begin position="1484"/>
        <end position="1551"/>
    </location>
</feature>
<dbReference type="Gene3D" id="3.30.950.30">
    <property type="entry name" value="Schlafen, AAA domain"/>
    <property type="match status" value="1"/>
</dbReference>
<feature type="domain" description="Schlafen AlbA-2" evidence="2">
    <location>
        <begin position="77"/>
        <end position="182"/>
    </location>
</feature>
<feature type="compositionally biased region" description="Basic residues" evidence="1">
    <location>
        <begin position="1486"/>
        <end position="1501"/>
    </location>
</feature>
<dbReference type="PANTHER" id="PTHR16155">
    <property type="entry name" value="DED DOMAIN-CONTAINING PROTEIN"/>
    <property type="match status" value="1"/>
</dbReference>
<dbReference type="InterPro" id="IPR007421">
    <property type="entry name" value="Schlafen_AlbA_2_dom"/>
</dbReference>
<reference evidence="3 4" key="1">
    <citation type="journal article" date="2018" name="Sci. Rep.">
        <title>Comparative analysis of the Pocillopora damicornis genome highlights role of immune system in coral evolution.</title>
        <authorList>
            <person name="Cunning R."/>
            <person name="Bay R.A."/>
            <person name="Gillette P."/>
            <person name="Baker A.C."/>
            <person name="Traylor-Knowles N."/>
        </authorList>
    </citation>
    <scope>NUCLEOTIDE SEQUENCE [LARGE SCALE GENOMIC DNA]</scope>
    <source>
        <strain evidence="3">RSMAS</strain>
        <tissue evidence="3">Whole animal</tissue>
    </source>
</reference>
<protein>
    <recommendedName>
        <fullName evidence="2">Schlafen AlbA-2 domain-containing protein</fullName>
    </recommendedName>
</protein>
<dbReference type="OrthoDB" id="5984514at2759"/>